<proteinExistence type="inferred from homology"/>
<comment type="catalytic activity">
    <reaction evidence="10">
        <text>D-glyceraldehyde 3-phosphate = dihydroxyacetone phosphate</text>
        <dbReference type="Rhea" id="RHEA:18585"/>
        <dbReference type="ChEBI" id="CHEBI:57642"/>
        <dbReference type="ChEBI" id="CHEBI:59776"/>
        <dbReference type="EC" id="5.3.1.1"/>
    </reaction>
</comment>
<evidence type="ECO:0000256" key="4">
    <source>
        <dbReference type="ARBA" id="ARBA00011738"/>
    </source>
</evidence>
<dbReference type="SUPFAM" id="SSF51351">
    <property type="entry name" value="Triosephosphate isomerase (TIM)"/>
    <property type="match status" value="1"/>
</dbReference>
<dbReference type="GO" id="GO:0019563">
    <property type="term" value="P:glycerol catabolic process"/>
    <property type="evidence" value="ECO:0007669"/>
    <property type="project" value="TreeGrafter"/>
</dbReference>
<dbReference type="AlphaFoldDB" id="A0A6B2G5P0"/>
<dbReference type="PANTHER" id="PTHR21139:SF2">
    <property type="entry name" value="TRIOSEPHOSPHATE ISOMERASE"/>
    <property type="match status" value="1"/>
</dbReference>
<dbReference type="Pfam" id="PF00121">
    <property type="entry name" value="TIM"/>
    <property type="match status" value="1"/>
</dbReference>
<evidence type="ECO:0000256" key="5">
    <source>
        <dbReference type="ARBA" id="ARBA00011940"/>
    </source>
</evidence>
<evidence type="ECO:0000256" key="7">
    <source>
        <dbReference type="ARBA" id="ARBA00022432"/>
    </source>
</evidence>
<accession>A0A6B2G5P0</accession>
<keyword evidence="7 10" id="KW-0312">Gluconeogenesis</keyword>
<dbReference type="FunFam" id="3.20.20.70:FF:000020">
    <property type="entry name" value="Triosephosphate isomerase"/>
    <property type="match status" value="1"/>
</dbReference>
<evidence type="ECO:0000256" key="3">
    <source>
        <dbReference type="ARBA" id="ARBA00007422"/>
    </source>
</evidence>
<dbReference type="GO" id="GO:0006094">
    <property type="term" value="P:gluconeogenesis"/>
    <property type="evidence" value="ECO:0007669"/>
    <property type="project" value="UniProtKB-UniPathway"/>
</dbReference>
<dbReference type="InterPro" id="IPR020861">
    <property type="entry name" value="Triosephosphate_isomerase_AS"/>
</dbReference>
<dbReference type="EMBL" id="GHBR01001833">
    <property type="protein sequence ID" value="NDJ96909.1"/>
    <property type="molecule type" value="Transcribed_RNA"/>
</dbReference>
<dbReference type="CDD" id="cd00311">
    <property type="entry name" value="TIM"/>
    <property type="match status" value="1"/>
</dbReference>
<comment type="subunit">
    <text evidence="4">Homodimer.</text>
</comment>
<protein>
    <recommendedName>
        <fullName evidence="6 10">Triosephosphate isomerase</fullName>
        <ecNumber evidence="5 10">5.3.1.1</ecNumber>
    </recommendedName>
</protein>
<dbReference type="EC" id="5.3.1.1" evidence="5 10"/>
<evidence type="ECO:0000313" key="11">
    <source>
        <dbReference type="EMBL" id="NDJ96909.1"/>
    </source>
</evidence>
<dbReference type="InterPro" id="IPR013785">
    <property type="entry name" value="Aldolase_TIM"/>
</dbReference>
<dbReference type="GO" id="GO:0005829">
    <property type="term" value="C:cytosol"/>
    <property type="evidence" value="ECO:0007669"/>
    <property type="project" value="TreeGrafter"/>
</dbReference>
<dbReference type="HAMAP" id="MF_00147_B">
    <property type="entry name" value="TIM_B"/>
    <property type="match status" value="1"/>
</dbReference>
<dbReference type="PROSITE" id="PS51440">
    <property type="entry name" value="TIM_2"/>
    <property type="match status" value="1"/>
</dbReference>
<dbReference type="NCBIfam" id="TIGR00419">
    <property type="entry name" value="tim"/>
    <property type="match status" value="1"/>
</dbReference>
<dbReference type="UniPathway" id="UPA00138"/>
<keyword evidence="8 10" id="KW-0324">Glycolysis</keyword>
<dbReference type="PROSITE" id="PS00171">
    <property type="entry name" value="TIM_1"/>
    <property type="match status" value="1"/>
</dbReference>
<comment type="pathway">
    <text evidence="1 10">Carbohydrate degradation; glycolysis; D-glyceraldehyde 3-phosphate from glycerone phosphate: step 1/1.</text>
</comment>
<evidence type="ECO:0000256" key="9">
    <source>
        <dbReference type="ARBA" id="ARBA00023235"/>
    </source>
</evidence>
<dbReference type="UniPathway" id="UPA00109">
    <property type="reaction ID" value="UER00189"/>
</dbReference>
<name>A0A6B2G5P0_MYXSQ</name>
<evidence type="ECO:0000256" key="2">
    <source>
        <dbReference type="ARBA" id="ARBA00004742"/>
    </source>
</evidence>
<evidence type="ECO:0000256" key="1">
    <source>
        <dbReference type="ARBA" id="ARBA00004680"/>
    </source>
</evidence>
<evidence type="ECO:0000256" key="8">
    <source>
        <dbReference type="ARBA" id="ARBA00023152"/>
    </source>
</evidence>
<evidence type="ECO:0000256" key="6">
    <source>
        <dbReference type="ARBA" id="ARBA00019397"/>
    </source>
</evidence>
<dbReference type="GO" id="GO:0046166">
    <property type="term" value="P:glyceraldehyde-3-phosphate biosynthetic process"/>
    <property type="evidence" value="ECO:0007669"/>
    <property type="project" value="TreeGrafter"/>
</dbReference>
<reference evidence="11" key="1">
    <citation type="submission" date="2018-11" db="EMBL/GenBank/DDBJ databases">
        <title>Myxobolus squamalis genome and transcriptome.</title>
        <authorList>
            <person name="Yahalomi D."/>
            <person name="Atkinson S.D."/>
            <person name="Neuhof M."/>
            <person name="Chang E.S."/>
            <person name="Philippe H."/>
            <person name="Cartwright P."/>
            <person name="Bartholomew J.L."/>
            <person name="Huchon D."/>
        </authorList>
    </citation>
    <scope>NUCLEOTIDE SEQUENCE</scope>
    <source>
        <strain evidence="11">71B08</strain>
        <tissue evidence="11">Whole</tissue>
    </source>
</reference>
<dbReference type="InterPro" id="IPR022896">
    <property type="entry name" value="TrioseP_Isoase_bac/euk"/>
</dbReference>
<dbReference type="InterPro" id="IPR035990">
    <property type="entry name" value="TIM_sf"/>
</dbReference>
<dbReference type="GO" id="GO:0006096">
    <property type="term" value="P:glycolytic process"/>
    <property type="evidence" value="ECO:0007669"/>
    <property type="project" value="UniProtKB-UniPathway"/>
</dbReference>
<organism evidence="11">
    <name type="scientific">Myxobolus squamalis</name>
    <name type="common">Myxosporean</name>
    <dbReference type="NCBI Taxonomy" id="59785"/>
    <lineage>
        <taxon>Eukaryota</taxon>
        <taxon>Metazoa</taxon>
        <taxon>Cnidaria</taxon>
        <taxon>Myxozoa</taxon>
        <taxon>Myxosporea</taxon>
        <taxon>Bivalvulida</taxon>
        <taxon>Platysporina</taxon>
        <taxon>Myxobolidae</taxon>
        <taxon>Myxobolus</taxon>
    </lineage>
</organism>
<dbReference type="InterPro" id="IPR000652">
    <property type="entry name" value="Triosephosphate_isomerase"/>
</dbReference>
<evidence type="ECO:0000256" key="10">
    <source>
        <dbReference type="RuleBase" id="RU363013"/>
    </source>
</evidence>
<dbReference type="PANTHER" id="PTHR21139">
    <property type="entry name" value="TRIOSEPHOSPHATE ISOMERASE"/>
    <property type="match status" value="1"/>
</dbReference>
<dbReference type="GO" id="GO:0004807">
    <property type="term" value="F:triose-phosphate isomerase activity"/>
    <property type="evidence" value="ECO:0007669"/>
    <property type="project" value="UniProtKB-EC"/>
</dbReference>
<sequence length="249" mass="27487">MMRRVFIGGNWKMQTSFSKVEELIEMLNCAKIHCGDRDVVVAPPIIFLDHVKQKLRKEIKVAAQNCSDQFEGALTGETSVKMIEDIGVEWVLIGHSERRTIFKESNEFLALKTIAAQKTGLKIIACIGETLAERNSELTETVLKQQLDHLITAISCWSSVVIAYEPVWAIGTGVVATPDQAQSAHLFIRGYITQKVSATVADTLRIIYGGSVKASNVDELFQLPDIDGFLVGGASTSQDFIKIINCSRK</sequence>
<keyword evidence="9 10" id="KW-0413">Isomerase</keyword>
<comment type="similarity">
    <text evidence="3 10">Belongs to the triosephosphate isomerase family.</text>
</comment>
<comment type="pathway">
    <text evidence="2 10">Carbohydrate biosynthesis; gluconeogenesis.</text>
</comment>
<dbReference type="Gene3D" id="3.20.20.70">
    <property type="entry name" value="Aldolase class I"/>
    <property type="match status" value="1"/>
</dbReference>